<dbReference type="EMBL" id="FQZK01000008">
    <property type="protein sequence ID" value="SHJ65724.1"/>
    <property type="molecule type" value="Genomic_DNA"/>
</dbReference>
<feature type="compositionally biased region" description="Basic and acidic residues" evidence="1">
    <location>
        <begin position="1"/>
        <end position="13"/>
    </location>
</feature>
<gene>
    <name evidence="2" type="ORF">SAMN05421803_10860</name>
</gene>
<feature type="region of interest" description="Disordered" evidence="1">
    <location>
        <begin position="1"/>
        <end position="27"/>
    </location>
</feature>
<name>A0A1M6L3K3_9ACTN</name>
<reference evidence="2 3" key="1">
    <citation type="submission" date="2016-11" db="EMBL/GenBank/DDBJ databases">
        <authorList>
            <person name="Jaros S."/>
            <person name="Januszkiewicz K."/>
            <person name="Wedrychowicz H."/>
        </authorList>
    </citation>
    <scope>NUCLEOTIDE SEQUENCE [LARGE SCALE GENOMIC DNA]</scope>
    <source>
        <strain evidence="2 3">CGMCC 4.5723</strain>
    </source>
</reference>
<feature type="region of interest" description="Disordered" evidence="1">
    <location>
        <begin position="96"/>
        <end position="124"/>
    </location>
</feature>
<dbReference type="AlphaFoldDB" id="A0A1M6L3K3"/>
<evidence type="ECO:0000256" key="1">
    <source>
        <dbReference type="SAM" id="MobiDB-lite"/>
    </source>
</evidence>
<feature type="compositionally biased region" description="Basic and acidic residues" evidence="1">
    <location>
        <begin position="111"/>
        <end position="124"/>
    </location>
</feature>
<accession>A0A1M6L3K3</accession>
<proteinExistence type="predicted"/>
<organism evidence="2 3">
    <name type="scientific">Nocardiopsis flavescens</name>
    <dbReference type="NCBI Taxonomy" id="758803"/>
    <lineage>
        <taxon>Bacteria</taxon>
        <taxon>Bacillati</taxon>
        <taxon>Actinomycetota</taxon>
        <taxon>Actinomycetes</taxon>
        <taxon>Streptosporangiales</taxon>
        <taxon>Nocardiopsidaceae</taxon>
        <taxon>Nocardiopsis</taxon>
    </lineage>
</organism>
<sequence length="124" mass="13031">MTDEGRADRDAFRPEFTGAAPRFDAETDGPVLHVPVLRGDGSPLGRLWASRDGAAAGFVPVPGAAGLNAKGAWVRRLIQARAEGLDALGALARWTGAPQDDRAGAVPPESAPERADRLRDLPEP</sequence>
<evidence type="ECO:0000313" key="3">
    <source>
        <dbReference type="Proteomes" id="UP000184452"/>
    </source>
</evidence>
<dbReference type="Proteomes" id="UP000184452">
    <property type="component" value="Unassembled WGS sequence"/>
</dbReference>
<keyword evidence="3" id="KW-1185">Reference proteome</keyword>
<evidence type="ECO:0000313" key="2">
    <source>
        <dbReference type="EMBL" id="SHJ65724.1"/>
    </source>
</evidence>
<dbReference type="RefSeq" id="WP_245833214.1">
    <property type="nucleotide sequence ID" value="NZ_FQZK01000008.1"/>
</dbReference>
<protein>
    <submittedName>
        <fullName evidence="2">Uncharacterized protein</fullName>
    </submittedName>
</protein>
<dbReference type="STRING" id="758803.SAMN05421803_10860"/>